<keyword evidence="2" id="KW-1185">Reference proteome</keyword>
<dbReference type="AlphaFoldDB" id="A0A9K3HJN8"/>
<name>A0A9K3HJN8_HELAN</name>
<reference evidence="1" key="1">
    <citation type="journal article" date="2017" name="Nature">
        <title>The sunflower genome provides insights into oil metabolism, flowering and Asterid evolution.</title>
        <authorList>
            <person name="Badouin H."/>
            <person name="Gouzy J."/>
            <person name="Grassa C.J."/>
            <person name="Murat F."/>
            <person name="Staton S.E."/>
            <person name="Cottret L."/>
            <person name="Lelandais-Briere C."/>
            <person name="Owens G.L."/>
            <person name="Carrere S."/>
            <person name="Mayjonade B."/>
            <person name="Legrand L."/>
            <person name="Gill N."/>
            <person name="Kane N.C."/>
            <person name="Bowers J.E."/>
            <person name="Hubner S."/>
            <person name="Bellec A."/>
            <person name="Berard A."/>
            <person name="Berges H."/>
            <person name="Blanchet N."/>
            <person name="Boniface M.C."/>
            <person name="Brunel D."/>
            <person name="Catrice O."/>
            <person name="Chaidir N."/>
            <person name="Claudel C."/>
            <person name="Donnadieu C."/>
            <person name="Faraut T."/>
            <person name="Fievet G."/>
            <person name="Helmstetter N."/>
            <person name="King M."/>
            <person name="Knapp S.J."/>
            <person name="Lai Z."/>
            <person name="Le Paslier M.C."/>
            <person name="Lippi Y."/>
            <person name="Lorenzon L."/>
            <person name="Mandel J.R."/>
            <person name="Marage G."/>
            <person name="Marchand G."/>
            <person name="Marquand E."/>
            <person name="Bret-Mestries E."/>
            <person name="Morien E."/>
            <person name="Nambeesan S."/>
            <person name="Nguyen T."/>
            <person name="Pegot-Espagnet P."/>
            <person name="Pouilly N."/>
            <person name="Raftis F."/>
            <person name="Sallet E."/>
            <person name="Schiex T."/>
            <person name="Thomas J."/>
            <person name="Vandecasteele C."/>
            <person name="Vares D."/>
            <person name="Vear F."/>
            <person name="Vautrin S."/>
            <person name="Crespi M."/>
            <person name="Mangin B."/>
            <person name="Burke J.M."/>
            <person name="Salse J."/>
            <person name="Munos S."/>
            <person name="Vincourt P."/>
            <person name="Rieseberg L.H."/>
            <person name="Langlade N.B."/>
        </authorList>
    </citation>
    <scope>NUCLEOTIDE SEQUENCE</scope>
    <source>
        <tissue evidence="1">Leaves</tissue>
    </source>
</reference>
<evidence type="ECO:0000313" key="2">
    <source>
        <dbReference type="Proteomes" id="UP000215914"/>
    </source>
</evidence>
<dbReference type="EMBL" id="MNCJ02000327">
    <property type="protein sequence ID" value="KAF5779410.1"/>
    <property type="molecule type" value="Genomic_DNA"/>
</dbReference>
<evidence type="ECO:0000313" key="1">
    <source>
        <dbReference type="EMBL" id="KAF5779410.1"/>
    </source>
</evidence>
<accession>A0A9K3HJN8</accession>
<gene>
    <name evidence="1" type="ORF">HanXRQr2_Chr12g0559051</name>
</gene>
<dbReference type="Proteomes" id="UP000215914">
    <property type="component" value="Unassembled WGS sequence"/>
</dbReference>
<comment type="caution">
    <text evidence="1">The sequence shown here is derived from an EMBL/GenBank/DDBJ whole genome shotgun (WGS) entry which is preliminary data.</text>
</comment>
<protein>
    <submittedName>
        <fullName evidence="1">Uncharacterized protein</fullName>
    </submittedName>
</protein>
<dbReference type="Gramene" id="mRNA:HanXRQr2_Chr12g0559051">
    <property type="protein sequence ID" value="mRNA:HanXRQr2_Chr12g0559051"/>
    <property type="gene ID" value="HanXRQr2_Chr12g0559051"/>
</dbReference>
<sequence length="42" mass="4874">MHYFLRGYDAGGRHDCVLYMQKIRTVWVVVLTHLLCAKNAGH</sequence>
<reference evidence="1" key="2">
    <citation type="submission" date="2020-06" db="EMBL/GenBank/DDBJ databases">
        <title>Helianthus annuus Genome sequencing and assembly Release 2.</title>
        <authorList>
            <person name="Gouzy J."/>
            <person name="Langlade N."/>
            <person name="Munos S."/>
        </authorList>
    </citation>
    <scope>NUCLEOTIDE SEQUENCE</scope>
    <source>
        <tissue evidence="1">Leaves</tissue>
    </source>
</reference>
<organism evidence="1 2">
    <name type="scientific">Helianthus annuus</name>
    <name type="common">Common sunflower</name>
    <dbReference type="NCBI Taxonomy" id="4232"/>
    <lineage>
        <taxon>Eukaryota</taxon>
        <taxon>Viridiplantae</taxon>
        <taxon>Streptophyta</taxon>
        <taxon>Embryophyta</taxon>
        <taxon>Tracheophyta</taxon>
        <taxon>Spermatophyta</taxon>
        <taxon>Magnoliopsida</taxon>
        <taxon>eudicotyledons</taxon>
        <taxon>Gunneridae</taxon>
        <taxon>Pentapetalae</taxon>
        <taxon>asterids</taxon>
        <taxon>campanulids</taxon>
        <taxon>Asterales</taxon>
        <taxon>Asteraceae</taxon>
        <taxon>Asteroideae</taxon>
        <taxon>Heliantheae alliance</taxon>
        <taxon>Heliantheae</taxon>
        <taxon>Helianthus</taxon>
    </lineage>
</organism>
<proteinExistence type="predicted"/>